<organism evidence="1 2">
    <name type="scientific">Microbacterium stercoris</name>
    <dbReference type="NCBI Taxonomy" id="2820289"/>
    <lineage>
        <taxon>Bacteria</taxon>
        <taxon>Bacillati</taxon>
        <taxon>Actinomycetota</taxon>
        <taxon>Actinomycetes</taxon>
        <taxon>Micrococcales</taxon>
        <taxon>Microbacteriaceae</taxon>
        <taxon>Microbacterium</taxon>
    </lineage>
</organism>
<reference evidence="1" key="1">
    <citation type="submission" date="2021-03" db="EMBL/GenBank/DDBJ databases">
        <title>Microbacterium sp. nov., a novel actinobacterium isolated from cow dung.</title>
        <authorList>
            <person name="Zhang L."/>
        </authorList>
    </citation>
    <scope>NUCLEOTIDE SEQUENCE</scope>
    <source>
        <strain evidence="1">NEAU-LLB</strain>
    </source>
</reference>
<proteinExistence type="predicted"/>
<evidence type="ECO:0000313" key="1">
    <source>
        <dbReference type="EMBL" id="MBO3663876.1"/>
    </source>
</evidence>
<protein>
    <submittedName>
        <fullName evidence="1">Uncharacterized protein</fullName>
    </submittedName>
</protein>
<dbReference type="RefSeq" id="WP_208503446.1">
    <property type="nucleotide sequence ID" value="NZ_JAGFOA010000004.1"/>
</dbReference>
<sequence>MTDQTATRRDVASFLTRNGWVPDRGGLIGELWRPTAAPSGSAIAVPYELDAGTAEYRAVIARLADHAAVSLQDMADEIEREFRDIHHYKIGDRFVVDESVLLDSASTVLTNARRMVRAAATTARKPRPTIGANYSPPGDAFAAQMRLSHTRRGSFVLPVVMPVEPPELSDGEILGDRTAVEPGERRVTRTLAAAVAAINSVVVVPDREPTTDDVIHLIQSGVSSEIVAAVRAIATDSGVQSLDIRFQWAPGLQAPGGIPERVVIPDEAATVLSRVERKLKRSRPETSESLSGQIVEIRHVPDEPMGEIAIRTIRNNRSAEVRITTPADVIRSAYDWAKQSRAIIARGNVVTSPGRPLSIPRPEQLQPIDELFAAPH</sequence>
<evidence type="ECO:0000313" key="2">
    <source>
        <dbReference type="Proteomes" id="UP000680132"/>
    </source>
</evidence>
<accession>A0A939QQY4</accession>
<gene>
    <name evidence="1" type="ORF">J5V96_10165</name>
</gene>
<comment type="caution">
    <text evidence="1">The sequence shown here is derived from an EMBL/GenBank/DDBJ whole genome shotgun (WGS) entry which is preliminary data.</text>
</comment>
<dbReference type="AlphaFoldDB" id="A0A939QQY4"/>
<name>A0A939QQY4_9MICO</name>
<keyword evidence="2" id="KW-1185">Reference proteome</keyword>
<dbReference type="Proteomes" id="UP000680132">
    <property type="component" value="Unassembled WGS sequence"/>
</dbReference>
<dbReference type="EMBL" id="JAGFOA010000004">
    <property type="protein sequence ID" value="MBO3663876.1"/>
    <property type="molecule type" value="Genomic_DNA"/>
</dbReference>